<name>A0AB34J5X1_PRYPA</name>
<dbReference type="InterPro" id="IPR000717">
    <property type="entry name" value="PCI_dom"/>
</dbReference>
<dbReference type="Pfam" id="PF01399">
    <property type="entry name" value="PCI"/>
    <property type="match status" value="1"/>
</dbReference>
<evidence type="ECO:0000256" key="4">
    <source>
        <dbReference type="ARBA" id="ARBA00014881"/>
    </source>
</evidence>
<dbReference type="GO" id="GO:0008180">
    <property type="term" value="C:COP9 signalosome"/>
    <property type="evidence" value="ECO:0007669"/>
    <property type="project" value="UniProtKB-KW"/>
</dbReference>
<evidence type="ECO:0000313" key="9">
    <source>
        <dbReference type="EMBL" id="KAL1514783.1"/>
    </source>
</evidence>
<keyword evidence="6" id="KW-0736">Signalosome</keyword>
<evidence type="ECO:0000256" key="1">
    <source>
        <dbReference type="ARBA" id="ARBA00004123"/>
    </source>
</evidence>
<feature type="domain" description="PCI" evidence="8">
    <location>
        <begin position="195"/>
        <end position="368"/>
    </location>
</feature>
<comment type="caution">
    <text evidence="9">The sequence shown here is derived from an EMBL/GenBank/DDBJ whole genome shotgun (WGS) entry which is preliminary data.</text>
</comment>
<evidence type="ECO:0000313" key="10">
    <source>
        <dbReference type="Proteomes" id="UP001515480"/>
    </source>
</evidence>
<dbReference type="Proteomes" id="UP001515480">
    <property type="component" value="Unassembled WGS sequence"/>
</dbReference>
<protein>
    <recommendedName>
        <fullName evidence="4">COP9 signalosome complex subunit 4</fullName>
    </recommendedName>
</protein>
<evidence type="ECO:0000256" key="3">
    <source>
        <dbReference type="ARBA" id="ARBA00010417"/>
    </source>
</evidence>
<comment type="subcellular location">
    <subcellularLocation>
        <location evidence="2">Cytoplasm</location>
    </subcellularLocation>
    <subcellularLocation>
        <location evidence="1">Nucleus</location>
    </subcellularLocation>
</comment>
<accession>A0AB34J5X1</accession>
<evidence type="ECO:0000256" key="5">
    <source>
        <dbReference type="ARBA" id="ARBA00022490"/>
    </source>
</evidence>
<reference evidence="9 10" key="1">
    <citation type="journal article" date="2024" name="Science">
        <title>Giant polyketide synthase enzymes in the biosynthesis of giant marine polyether toxins.</title>
        <authorList>
            <person name="Fallon T.R."/>
            <person name="Shende V.V."/>
            <person name="Wierzbicki I.H."/>
            <person name="Pendleton A.L."/>
            <person name="Watervoot N.F."/>
            <person name="Auber R.P."/>
            <person name="Gonzalez D.J."/>
            <person name="Wisecaver J.H."/>
            <person name="Moore B.S."/>
        </authorList>
    </citation>
    <scope>NUCLEOTIDE SEQUENCE [LARGE SCALE GENOMIC DNA]</scope>
    <source>
        <strain evidence="9 10">12B1</strain>
    </source>
</reference>
<dbReference type="SMART" id="SM00088">
    <property type="entry name" value="PINT"/>
    <property type="match status" value="1"/>
</dbReference>
<dbReference type="InterPro" id="IPR040134">
    <property type="entry name" value="PSMD12/CSN4"/>
</dbReference>
<dbReference type="Pfam" id="PF22241">
    <property type="entry name" value="PSMD12-CSN4_N"/>
    <property type="match status" value="1"/>
</dbReference>
<evidence type="ECO:0000259" key="8">
    <source>
        <dbReference type="PROSITE" id="PS50250"/>
    </source>
</evidence>
<proteinExistence type="inferred from homology"/>
<sequence length="409" mass="45188">MVGVSAAVAEAAAMLDQKAKIERYKALQKELLARGGGDDLKAFIQHIVGDDVALVASRQVLQELALELPKLPPAQLKEVGLFTVELIHPRVTSFEEQAATLREAIASLYEKEEDWSSAAKMLAGIPLDSGIRVLEDGYKVEKYIKIAMLFLQDDESVSAETYINRASLLIDETTDPALKLQHKVCYARILDSKRKFLEAATRYYQLSQLSNRQFGAHTVSEDEITIALTMAAKCAILAPAGPQRSRLLGTLYKDERSARMPNYTILEKMYMDRLLRADEIDAFAATLAPHQKATLEDGSTVLDRAVLEHNMLATSRLYNNISFEQLGALLGIGAGKAERIASSMLVEKRLHGFIDQVEMLIHFNVNEDGQPSSVDALLAFDGQIEHVCRSVEALSAAIAKKHPEFATEM</sequence>
<dbReference type="InterPro" id="IPR036388">
    <property type="entry name" value="WH-like_DNA-bd_sf"/>
</dbReference>
<gene>
    <name evidence="9" type="ORF">AB1Y20_003869</name>
</gene>
<dbReference type="PANTHER" id="PTHR10855:SF2">
    <property type="entry name" value="COP9 SIGNALOSOME COMPLEX SUBUNIT 4"/>
    <property type="match status" value="1"/>
</dbReference>
<evidence type="ECO:0000256" key="7">
    <source>
        <dbReference type="ARBA" id="ARBA00023242"/>
    </source>
</evidence>
<organism evidence="9 10">
    <name type="scientific">Prymnesium parvum</name>
    <name type="common">Toxic golden alga</name>
    <dbReference type="NCBI Taxonomy" id="97485"/>
    <lineage>
        <taxon>Eukaryota</taxon>
        <taxon>Haptista</taxon>
        <taxon>Haptophyta</taxon>
        <taxon>Prymnesiophyceae</taxon>
        <taxon>Prymnesiales</taxon>
        <taxon>Prymnesiaceae</taxon>
        <taxon>Prymnesium</taxon>
    </lineage>
</organism>
<keyword evidence="10" id="KW-1185">Reference proteome</keyword>
<dbReference type="EMBL" id="JBGBPQ010000012">
    <property type="protein sequence ID" value="KAL1514783.1"/>
    <property type="molecule type" value="Genomic_DNA"/>
</dbReference>
<dbReference type="PROSITE" id="PS50250">
    <property type="entry name" value="PCI"/>
    <property type="match status" value="1"/>
</dbReference>
<evidence type="ECO:0000256" key="2">
    <source>
        <dbReference type="ARBA" id="ARBA00004496"/>
    </source>
</evidence>
<dbReference type="InterPro" id="IPR054559">
    <property type="entry name" value="PSMD12-CSN4-like_N"/>
</dbReference>
<dbReference type="AlphaFoldDB" id="A0AB34J5X1"/>
<dbReference type="Gene3D" id="1.10.10.10">
    <property type="entry name" value="Winged helix-like DNA-binding domain superfamily/Winged helix DNA-binding domain"/>
    <property type="match status" value="1"/>
</dbReference>
<dbReference type="PANTHER" id="PTHR10855">
    <property type="entry name" value="26S PROTEASOME NON-ATPASE REGULATORY SUBUNIT 12/COP9 SIGNALOSOME COMPLEX SUBUNIT 4"/>
    <property type="match status" value="1"/>
</dbReference>
<keyword evidence="5" id="KW-0963">Cytoplasm</keyword>
<dbReference type="InterPro" id="IPR036390">
    <property type="entry name" value="WH_DNA-bd_sf"/>
</dbReference>
<dbReference type="SUPFAM" id="SSF46785">
    <property type="entry name" value="Winged helix' DNA-binding domain"/>
    <property type="match status" value="1"/>
</dbReference>
<comment type="similarity">
    <text evidence="3">Belongs to the CSN4 family.</text>
</comment>
<keyword evidence="7" id="KW-0539">Nucleus</keyword>
<evidence type="ECO:0000256" key="6">
    <source>
        <dbReference type="ARBA" id="ARBA00022790"/>
    </source>
</evidence>
<dbReference type="GO" id="GO:0005829">
    <property type="term" value="C:cytosol"/>
    <property type="evidence" value="ECO:0007669"/>
    <property type="project" value="TreeGrafter"/>
</dbReference>